<reference evidence="4 5" key="1">
    <citation type="submission" date="2021-01" db="EMBL/GenBank/DDBJ databases">
        <title>Draft genomes of Rhodovulum sulfidophilum.</title>
        <authorList>
            <person name="Guzman M.S."/>
        </authorList>
    </citation>
    <scope>NUCLEOTIDE SEQUENCE [LARGE SCALE GENOMIC DNA]</scope>
    <source>
        <strain evidence="4 5">AB35</strain>
    </source>
</reference>
<evidence type="ECO:0000259" key="3">
    <source>
        <dbReference type="PROSITE" id="PS51123"/>
    </source>
</evidence>
<dbReference type="RefSeq" id="WP_202248619.1">
    <property type="nucleotide sequence ID" value="NZ_JAESJJ010000008.1"/>
</dbReference>
<dbReference type="PANTHER" id="PTHR12302:SF26">
    <property type="entry name" value="BLR1266 PROTEIN"/>
    <property type="match status" value="1"/>
</dbReference>
<sequence>MGLTVAEAFILLSFILLLLFTWWQADTEKRSLRLADSVGEMSEDQKVEIISGLTDGTFEIARALRAAGIGLQDQQAIEDTEKYSRFMREEDMQRLMNGAVELPPGTLLKLGEVVEITPETRLRVALDKLLQPEEPAITASRRLAEAAAAEEGLVDLLDRELGERIRAEGGDILADGTIILPQKVLFEAGSDTITNPDFLREFCAPWVRTLRTSFLDISDLKIEGHASSEGRLNQTPQQAYLYNLDLSQRRAQNALQVCLSSLKDPSVMNWARGRLSATGYSSARLIENEDGSENREASRRVEFSMAMNREKLLDEIRGDLASAESRVSLPKPAPLANLGPDEELGTRGIPRVVDGDTLVIGDRRWRLSGIDAPEKDQSCPMLGGGVTACGKIASKALTDLIGSRDVRCEEIEKDRYGRSVGVCYLSDVDLGREMVRRGLARAYLKYSTAYAAEEEAAKTEKIGFWAGEFQDPAEYRHSR</sequence>
<evidence type="ECO:0000313" key="4">
    <source>
        <dbReference type="EMBL" id="MBL3608819.1"/>
    </source>
</evidence>
<keyword evidence="5" id="KW-1185">Reference proteome</keyword>
<dbReference type="InterPro" id="IPR006665">
    <property type="entry name" value="OmpA-like"/>
</dbReference>
<dbReference type="Proteomes" id="UP000604473">
    <property type="component" value="Unassembled WGS sequence"/>
</dbReference>
<evidence type="ECO:0000256" key="1">
    <source>
        <dbReference type="PROSITE-ProRule" id="PRU00473"/>
    </source>
</evidence>
<dbReference type="PROSITE" id="PS50830">
    <property type="entry name" value="TNASE_3"/>
    <property type="match status" value="1"/>
</dbReference>
<protein>
    <submittedName>
        <fullName evidence="4">Thermonuclease family protein</fullName>
    </submittedName>
</protein>
<proteinExistence type="predicted"/>
<dbReference type="InterPro" id="IPR016071">
    <property type="entry name" value="Staphylococal_nuclease_OB-fold"/>
</dbReference>
<dbReference type="SMART" id="SM00318">
    <property type="entry name" value="SNc"/>
    <property type="match status" value="1"/>
</dbReference>
<dbReference type="SUPFAM" id="SSF50199">
    <property type="entry name" value="Staphylococcal nuclease"/>
    <property type="match status" value="1"/>
</dbReference>
<keyword evidence="1" id="KW-0472">Membrane</keyword>
<dbReference type="InterPro" id="IPR035437">
    <property type="entry name" value="SNase_OB-fold_sf"/>
</dbReference>
<dbReference type="Gene3D" id="2.40.50.90">
    <property type="match status" value="1"/>
</dbReference>
<dbReference type="SUPFAM" id="SSF103088">
    <property type="entry name" value="OmpA-like"/>
    <property type="match status" value="1"/>
</dbReference>
<feature type="domain" description="OmpA-like" evidence="3">
    <location>
        <begin position="173"/>
        <end position="309"/>
    </location>
</feature>
<dbReference type="PROSITE" id="PS51123">
    <property type="entry name" value="OMPA_2"/>
    <property type="match status" value="1"/>
</dbReference>
<dbReference type="EMBL" id="JAESJJ010000008">
    <property type="protein sequence ID" value="MBL3608819.1"/>
    <property type="molecule type" value="Genomic_DNA"/>
</dbReference>
<evidence type="ECO:0000313" key="5">
    <source>
        <dbReference type="Proteomes" id="UP000604473"/>
    </source>
</evidence>
<feature type="domain" description="TNase-like" evidence="2">
    <location>
        <begin position="349"/>
        <end position="467"/>
    </location>
</feature>
<evidence type="ECO:0000259" key="2">
    <source>
        <dbReference type="PROSITE" id="PS50830"/>
    </source>
</evidence>
<organism evidence="4 5">
    <name type="scientific">Rhodovulum sulfidophilum</name>
    <name type="common">Rhodobacter sulfidophilus</name>
    <dbReference type="NCBI Taxonomy" id="35806"/>
    <lineage>
        <taxon>Bacteria</taxon>
        <taxon>Pseudomonadati</taxon>
        <taxon>Pseudomonadota</taxon>
        <taxon>Alphaproteobacteria</taxon>
        <taxon>Rhodobacterales</taxon>
        <taxon>Paracoccaceae</taxon>
        <taxon>Rhodovulum</taxon>
    </lineage>
</organism>
<dbReference type="PANTHER" id="PTHR12302">
    <property type="entry name" value="EBNA2 BINDING PROTEIN P100"/>
    <property type="match status" value="1"/>
</dbReference>
<dbReference type="Pfam" id="PF00565">
    <property type="entry name" value="SNase"/>
    <property type="match status" value="1"/>
</dbReference>
<gene>
    <name evidence="4" type="ORF">JMM60_08400</name>
</gene>
<dbReference type="InterPro" id="IPR036737">
    <property type="entry name" value="OmpA-like_sf"/>
</dbReference>
<dbReference type="Gene3D" id="3.30.1330.60">
    <property type="entry name" value="OmpA-like domain"/>
    <property type="match status" value="1"/>
</dbReference>
<name>A0ABS1RRX8_RHOSU</name>
<accession>A0ABS1RRX8</accession>
<comment type="caution">
    <text evidence="4">The sequence shown here is derived from an EMBL/GenBank/DDBJ whole genome shotgun (WGS) entry which is preliminary data.</text>
</comment>